<feature type="region of interest" description="Disordered" evidence="1">
    <location>
        <begin position="9"/>
        <end position="37"/>
    </location>
</feature>
<accession>A0A3P5YJU6</accession>
<reference evidence="2" key="1">
    <citation type="submission" date="2018-11" db="EMBL/GenBank/DDBJ databases">
        <authorList>
            <consortium name="Genoscope - CEA"/>
            <person name="William W."/>
        </authorList>
    </citation>
    <scope>NUCLEOTIDE SEQUENCE</scope>
</reference>
<evidence type="ECO:0000313" key="2">
    <source>
        <dbReference type="EMBL" id="VDC61643.1"/>
    </source>
</evidence>
<feature type="compositionally biased region" description="Gly residues" evidence="1">
    <location>
        <begin position="13"/>
        <end position="26"/>
    </location>
</feature>
<proteinExistence type="predicted"/>
<organism evidence="2">
    <name type="scientific">Brassica campestris</name>
    <name type="common">Field mustard</name>
    <dbReference type="NCBI Taxonomy" id="3711"/>
    <lineage>
        <taxon>Eukaryota</taxon>
        <taxon>Viridiplantae</taxon>
        <taxon>Streptophyta</taxon>
        <taxon>Embryophyta</taxon>
        <taxon>Tracheophyta</taxon>
        <taxon>Spermatophyta</taxon>
        <taxon>Magnoliopsida</taxon>
        <taxon>eudicotyledons</taxon>
        <taxon>Gunneridae</taxon>
        <taxon>Pentapetalae</taxon>
        <taxon>rosids</taxon>
        <taxon>malvids</taxon>
        <taxon>Brassicales</taxon>
        <taxon>Brassicaceae</taxon>
        <taxon>Brassiceae</taxon>
        <taxon>Brassica</taxon>
    </lineage>
</organism>
<dbReference type="EMBL" id="LR031568">
    <property type="protein sequence ID" value="VDC61643.1"/>
    <property type="molecule type" value="Genomic_DNA"/>
</dbReference>
<sequence>MLQVIMSDAGAGTSRGGGSQGGGSQGEGQQVDPGRKYGTIVNNNVNHWKCIFCYKLSCKNYMVKRAEERAALAMQFQPAVNEDDVEDGKLISQNEKTMKRKNRGSLDKWFYDALGSLSMLLHTTASRR</sequence>
<dbReference type="AlphaFoldDB" id="A0A3P5YJU6"/>
<protein>
    <submittedName>
        <fullName evidence="2">Uncharacterized protein</fullName>
    </submittedName>
</protein>
<gene>
    <name evidence="2" type="ORF">BRAA09T39254Z</name>
</gene>
<name>A0A3P5YJU6_BRACM</name>
<evidence type="ECO:0000256" key="1">
    <source>
        <dbReference type="SAM" id="MobiDB-lite"/>
    </source>
</evidence>